<dbReference type="Proteomes" id="UP000295124">
    <property type="component" value="Unassembled WGS sequence"/>
</dbReference>
<dbReference type="Pfam" id="PF07510">
    <property type="entry name" value="GmrSD_C"/>
    <property type="match status" value="1"/>
</dbReference>
<protein>
    <submittedName>
        <fullName evidence="3">DUF262 domain-containing protein</fullName>
    </submittedName>
</protein>
<sequence>MPTEAKDIFEATSKSLRELLSENGLGLYLPPYQRPYGWSKDKVEKLIDDTLHGLKHLGQSNDSFTFLGTVITIHDTNHVTIQPMVRNEVPAKVLTVIDGQQRLSSLILLTVSLHSQIRLRHWQLFKGKQPDQDDVALTFLHEQTLYLMKQLGSTFYETQPYGDSPLYPRLIRAFDDQWARKVPQAIYHSPIANLIFTYSKRVEDEAAAKVKPTDFRPKARDGVGEGEPDLVKRFAEMRTILVDLAKDKFREEVEGLPDLSVLAKNKQFQRALLNHELSDEVVEYLDGIEDGPAAELFRLVMLASYVLNRIALTVVKGKDEDYAFTIFESLNTTGEPLTAFETFRPRVVMAEGLAEYQDSVARKYMDGVAEYLSTFTVGDQLQNATRDLLISFALAETGSKLSKRLADQRAYMKDEFERHSKEPATREAFLSHFVNTANFISEAWAPNEQRQFPGLPANATTDSVRLCVAFFKKLNHSIVIAPMVRFYSEALAASPETKNEVIASLEAAMKAMAAFTVLWRASRRTTGNIDREYRDMMTGLNSLTGMGPLARTQKNSSGVGQAAPVVDVEALRAELRARLESAEHGDVKGESNWVTQASTVPLYTTSAPLTRFVLLAAYHDTVEDTAQPGLIRAGKEDSGPCLTYQGWADEAHLTVEHVAPQSNTGGWSQDFYAEKELVHRVGNLVLVPQAANSSLSYRPWAEKRILYAALGARSIEDARAALEEAALQKGITFQQSTEDLVHLSKHMPHLLSLGTKTEDWDPEFAARRSEQLLRLCYRRLMPWLGGTTP</sequence>
<evidence type="ECO:0000313" key="3">
    <source>
        <dbReference type="EMBL" id="TDD62067.1"/>
    </source>
</evidence>
<evidence type="ECO:0000259" key="1">
    <source>
        <dbReference type="Pfam" id="PF03235"/>
    </source>
</evidence>
<comment type="caution">
    <text evidence="3">The sequence shown here is derived from an EMBL/GenBank/DDBJ whole genome shotgun (WGS) entry which is preliminary data.</text>
</comment>
<dbReference type="InterPro" id="IPR004919">
    <property type="entry name" value="GmrSD_N"/>
</dbReference>
<evidence type="ECO:0000259" key="2">
    <source>
        <dbReference type="Pfam" id="PF07510"/>
    </source>
</evidence>
<dbReference type="RefSeq" id="WP_132166023.1">
    <property type="nucleotide sequence ID" value="NZ_SMKX01000009.1"/>
</dbReference>
<dbReference type="EMBL" id="SMKX01000009">
    <property type="protein sequence ID" value="TDD62067.1"/>
    <property type="molecule type" value="Genomic_DNA"/>
</dbReference>
<proteinExistence type="predicted"/>
<dbReference type="InterPro" id="IPR011089">
    <property type="entry name" value="GmrSD_C"/>
</dbReference>
<reference evidence="3 4" key="1">
    <citation type="submission" date="2019-03" db="EMBL/GenBank/DDBJ databases">
        <title>Draft genome sequences of novel Actinobacteria.</title>
        <authorList>
            <person name="Sahin N."/>
            <person name="Ay H."/>
            <person name="Saygin H."/>
        </authorList>
    </citation>
    <scope>NUCLEOTIDE SEQUENCE [LARGE SCALE GENOMIC DNA]</scope>
    <source>
        <strain evidence="3 4">JCM 13523</strain>
    </source>
</reference>
<evidence type="ECO:0000313" key="4">
    <source>
        <dbReference type="Proteomes" id="UP000295124"/>
    </source>
</evidence>
<feature type="domain" description="GmrSD restriction endonucleases N-terminal" evidence="1">
    <location>
        <begin position="17"/>
        <end position="345"/>
    </location>
</feature>
<dbReference type="PANTHER" id="PTHR35149">
    <property type="entry name" value="SLL5132 PROTEIN"/>
    <property type="match status" value="1"/>
</dbReference>
<name>A0A4V2YQH6_9ACTN</name>
<dbReference type="PANTHER" id="PTHR35149:SF1">
    <property type="entry name" value="DUF5655 DOMAIN-CONTAINING PROTEIN"/>
    <property type="match status" value="1"/>
</dbReference>
<feature type="domain" description="GmrSD restriction endonucleases C-terminal" evidence="2">
    <location>
        <begin position="644"/>
        <end position="774"/>
    </location>
</feature>
<dbReference type="OrthoDB" id="9798761at2"/>
<gene>
    <name evidence="3" type="ORF">E1263_05500</name>
</gene>
<accession>A0A4V2YQH6</accession>
<keyword evidence="4" id="KW-1185">Reference proteome</keyword>
<dbReference type="Pfam" id="PF03235">
    <property type="entry name" value="GmrSD_N"/>
    <property type="match status" value="1"/>
</dbReference>
<dbReference type="AlphaFoldDB" id="A0A4V2YQH6"/>
<organism evidence="3 4">
    <name type="scientific">Kribbella antibiotica</name>
    <dbReference type="NCBI Taxonomy" id="190195"/>
    <lineage>
        <taxon>Bacteria</taxon>
        <taxon>Bacillati</taxon>
        <taxon>Actinomycetota</taxon>
        <taxon>Actinomycetes</taxon>
        <taxon>Propionibacteriales</taxon>
        <taxon>Kribbellaceae</taxon>
        <taxon>Kribbella</taxon>
    </lineage>
</organism>